<evidence type="ECO:0000256" key="1">
    <source>
        <dbReference type="ARBA" id="ARBA00004370"/>
    </source>
</evidence>
<dbReference type="Proteomes" id="UP000199394">
    <property type="component" value="Unassembled WGS sequence"/>
</dbReference>
<dbReference type="InterPro" id="IPR007235">
    <property type="entry name" value="Glyco_trans_28_C"/>
</dbReference>
<feature type="domain" description="Diacylglycerol glucosyltransferase N-terminal" evidence="6">
    <location>
        <begin position="16"/>
        <end position="180"/>
    </location>
</feature>
<dbReference type="AlphaFoldDB" id="A0A1H3ZQA8"/>
<evidence type="ECO:0000256" key="3">
    <source>
        <dbReference type="ARBA" id="ARBA00022676"/>
    </source>
</evidence>
<organism evidence="7 8">
    <name type="scientific">Eubacterium aggregans</name>
    <dbReference type="NCBI Taxonomy" id="81409"/>
    <lineage>
        <taxon>Bacteria</taxon>
        <taxon>Bacillati</taxon>
        <taxon>Bacillota</taxon>
        <taxon>Clostridia</taxon>
        <taxon>Eubacteriales</taxon>
        <taxon>Eubacteriaceae</taxon>
        <taxon>Eubacterium</taxon>
    </lineage>
</organism>
<dbReference type="GO" id="GO:0016758">
    <property type="term" value="F:hexosyltransferase activity"/>
    <property type="evidence" value="ECO:0007669"/>
    <property type="project" value="InterPro"/>
</dbReference>
<evidence type="ECO:0000259" key="5">
    <source>
        <dbReference type="Pfam" id="PF04101"/>
    </source>
</evidence>
<reference evidence="7 8" key="1">
    <citation type="submission" date="2016-10" db="EMBL/GenBank/DDBJ databases">
        <authorList>
            <person name="de Groot N.N."/>
        </authorList>
    </citation>
    <scope>NUCLEOTIDE SEQUENCE [LARGE SCALE GENOMIC DNA]</scope>
    <source>
        <strain evidence="7 8">SR12</strain>
    </source>
</reference>
<dbReference type="OrthoDB" id="9815663at2"/>
<dbReference type="InterPro" id="IPR009695">
    <property type="entry name" value="Diacylglyc_glucosyltr_N"/>
</dbReference>
<proteinExistence type="inferred from homology"/>
<dbReference type="Gene3D" id="3.40.50.2000">
    <property type="entry name" value="Glycogen Phosphorylase B"/>
    <property type="match status" value="1"/>
</dbReference>
<feature type="domain" description="Glycosyl transferase family 28 C-terminal" evidence="5">
    <location>
        <begin position="202"/>
        <end position="340"/>
    </location>
</feature>
<sequence>MAKKVFIFSASTGAGHNLAARSLAEALQGRGYDAQVYDAFKESSAALNRIVTKGYKQLVEIAPKLYEQMYRQFNKMTPFQQNIFKVMSKVMNPEIVPLIEKEGPDLIISTHPFVTNMLGTLKAHGAFSQPVLSFVTDYKIHSVYLHPMIDAYVVGSEYTKQTMVERGVDPDIIYPFGIPIRTEFMDAPSAELEKADPAVRGTIMVMGGSMGARQMEKAFVSLMKTKEKIRIIVVCGNNAKVERDIRFLAKVYEPADKVVEIHGFVQNVSQLMDQSEAIITKPGGLTSTEAMVKGIPMIIPYYYPGQEEENTDFLVDSGMAIKVDKVKDLTSLVDFLIENSYIIREMSANMTEEARRHSMEKTLDLCSQLMD</sequence>
<comment type="similarity">
    <text evidence="2">Belongs to the glycosyltransferase 28 family.</text>
</comment>
<gene>
    <name evidence="7" type="ORF">SAMN04515656_10693</name>
</gene>
<evidence type="ECO:0000313" key="7">
    <source>
        <dbReference type="EMBL" id="SEA25897.1"/>
    </source>
</evidence>
<dbReference type="PANTHER" id="PTHR43025">
    <property type="entry name" value="MONOGALACTOSYLDIACYLGLYCEROL SYNTHASE"/>
    <property type="match status" value="1"/>
</dbReference>
<dbReference type="SUPFAM" id="SSF53756">
    <property type="entry name" value="UDP-Glycosyltransferase/glycogen phosphorylase"/>
    <property type="match status" value="1"/>
</dbReference>
<dbReference type="GO" id="GO:0009247">
    <property type="term" value="P:glycolipid biosynthetic process"/>
    <property type="evidence" value="ECO:0007669"/>
    <property type="project" value="InterPro"/>
</dbReference>
<accession>A0A1H3ZQA8</accession>
<comment type="subcellular location">
    <subcellularLocation>
        <location evidence="1">Membrane</location>
    </subcellularLocation>
</comment>
<keyword evidence="4 7" id="KW-0808">Transferase</keyword>
<evidence type="ECO:0000256" key="4">
    <source>
        <dbReference type="ARBA" id="ARBA00022679"/>
    </source>
</evidence>
<dbReference type="PANTHER" id="PTHR43025:SF3">
    <property type="entry name" value="MONOGALACTOSYLDIACYLGLYCEROL SYNTHASE 1, CHLOROPLASTIC"/>
    <property type="match status" value="1"/>
</dbReference>
<dbReference type="GO" id="GO:0016020">
    <property type="term" value="C:membrane"/>
    <property type="evidence" value="ECO:0007669"/>
    <property type="project" value="UniProtKB-SubCell"/>
</dbReference>
<dbReference type="Pfam" id="PF06925">
    <property type="entry name" value="MGDG_synth"/>
    <property type="match status" value="1"/>
</dbReference>
<keyword evidence="8" id="KW-1185">Reference proteome</keyword>
<evidence type="ECO:0000313" key="8">
    <source>
        <dbReference type="Proteomes" id="UP000199394"/>
    </source>
</evidence>
<name>A0A1H3ZQA8_9FIRM</name>
<dbReference type="InterPro" id="IPR050519">
    <property type="entry name" value="Glycosyltransf_28_UgtP"/>
</dbReference>
<protein>
    <submittedName>
        <fullName evidence="7">Processive 1,2-diacylglycerol beta-glucosyltransferase</fullName>
    </submittedName>
</protein>
<evidence type="ECO:0000256" key="2">
    <source>
        <dbReference type="ARBA" id="ARBA00006962"/>
    </source>
</evidence>
<keyword evidence="3" id="KW-0328">Glycosyltransferase</keyword>
<dbReference type="STRING" id="81409.SAMN04515656_10693"/>
<evidence type="ECO:0000259" key="6">
    <source>
        <dbReference type="Pfam" id="PF06925"/>
    </source>
</evidence>
<dbReference type="EMBL" id="FNRK01000006">
    <property type="protein sequence ID" value="SEA25897.1"/>
    <property type="molecule type" value="Genomic_DNA"/>
</dbReference>
<dbReference type="RefSeq" id="WP_090305948.1">
    <property type="nucleotide sequence ID" value="NZ_FNRK01000006.1"/>
</dbReference>
<dbReference type="Pfam" id="PF04101">
    <property type="entry name" value="Glyco_tran_28_C"/>
    <property type="match status" value="1"/>
</dbReference>